<feature type="region of interest" description="Disordered" evidence="2">
    <location>
        <begin position="186"/>
        <end position="205"/>
    </location>
</feature>
<protein>
    <submittedName>
        <fullName evidence="4">Replication region DNA-binding N-term</fullName>
    </submittedName>
</protein>
<feature type="domain" description="KfrA N-terminal DNA-binding" evidence="3">
    <location>
        <begin position="10"/>
        <end position="116"/>
    </location>
</feature>
<dbReference type="Proteomes" id="UP000182894">
    <property type="component" value="Unassembled WGS sequence"/>
</dbReference>
<dbReference type="GeneID" id="46432425"/>
<keyword evidence="1" id="KW-0175">Coiled coil</keyword>
<sequence length="349" mass="38480">MARSGVLYLHVAQAATQLVAAGHNPTIDSIRVALGGTGSKSTIAPLLKRWKAAHPGTLAQAELGLPAELVLALKGLYEKVQAEAAVQLQQAVAAHQAEADALQEQLQQAFVERDAQLSVQEQQAQALAVATTRSQGLADTLQRQEIALASLGSEKTGLEQRLADRAAEAAALTRQLQQAREQFEHYQASVAQQRSDERQATEQRQQRLEHELAALRQRLLAQQTRLGELQAQEQRLVQDHDRLESTLLTTQATLAQSQIAHEHVLLQFTDLQQSHQALEQRHGQGEQRLAETRTYLAVNERERSLLAERLSQTESQLSQLATEKQLLVQDNAVLSSQLAESRAMKPKTC</sequence>
<keyword evidence="5" id="KW-1185">Reference proteome</keyword>
<evidence type="ECO:0000313" key="5">
    <source>
        <dbReference type="Proteomes" id="UP000182894"/>
    </source>
</evidence>
<dbReference type="AlphaFoldDB" id="A0A1G8QTM0"/>
<evidence type="ECO:0000259" key="3">
    <source>
        <dbReference type="Pfam" id="PF11740"/>
    </source>
</evidence>
<dbReference type="RefSeq" id="WP_011154388.1">
    <property type="nucleotide sequence ID" value="NZ_FNCO01000021.1"/>
</dbReference>
<proteinExistence type="predicted"/>
<feature type="compositionally biased region" description="Basic and acidic residues" evidence="2">
    <location>
        <begin position="194"/>
        <end position="205"/>
    </location>
</feature>
<organism evidence="4 5">
    <name type="scientific">Pseudomonas abietaniphila</name>
    <dbReference type="NCBI Taxonomy" id="89065"/>
    <lineage>
        <taxon>Bacteria</taxon>
        <taxon>Pseudomonadati</taxon>
        <taxon>Pseudomonadota</taxon>
        <taxon>Gammaproteobacteria</taxon>
        <taxon>Pseudomonadales</taxon>
        <taxon>Pseudomonadaceae</taxon>
        <taxon>Pseudomonas</taxon>
    </lineage>
</organism>
<dbReference type="EMBL" id="FNCO01000021">
    <property type="protein sequence ID" value="SDJ08072.1"/>
    <property type="molecule type" value="Genomic_DNA"/>
</dbReference>
<gene>
    <name evidence="4" type="ORF">SAMN05216605_12160</name>
</gene>
<dbReference type="Pfam" id="PF11740">
    <property type="entry name" value="KfrA_N"/>
    <property type="match status" value="1"/>
</dbReference>
<dbReference type="InterPro" id="IPR021104">
    <property type="entry name" value="KfrA_DNA-bd_N"/>
</dbReference>
<evidence type="ECO:0000256" key="2">
    <source>
        <dbReference type="SAM" id="MobiDB-lite"/>
    </source>
</evidence>
<evidence type="ECO:0000256" key="1">
    <source>
        <dbReference type="SAM" id="Coils"/>
    </source>
</evidence>
<dbReference type="GO" id="GO:0003677">
    <property type="term" value="F:DNA binding"/>
    <property type="evidence" value="ECO:0007669"/>
    <property type="project" value="UniProtKB-KW"/>
</dbReference>
<feature type="coiled-coil region" evidence="1">
    <location>
        <begin position="85"/>
        <end position="112"/>
    </location>
</feature>
<dbReference type="OrthoDB" id="583532at2"/>
<evidence type="ECO:0000313" key="4">
    <source>
        <dbReference type="EMBL" id="SDJ08072.1"/>
    </source>
</evidence>
<dbReference type="STRING" id="89065.SAMN05216605_12160"/>
<name>A0A1G8QTM0_9PSED</name>
<keyword evidence="4" id="KW-0238">DNA-binding</keyword>
<reference evidence="5" key="1">
    <citation type="submission" date="2016-10" db="EMBL/GenBank/DDBJ databases">
        <authorList>
            <person name="Varghese N."/>
            <person name="Submissions S."/>
        </authorList>
    </citation>
    <scope>NUCLEOTIDE SEQUENCE [LARGE SCALE GENOMIC DNA]</scope>
    <source>
        <strain evidence="5">ATCC 700689</strain>
    </source>
</reference>
<accession>A0A1G8QTM0</accession>